<name>A0A0F8A076_9HYPO</name>
<dbReference type="OrthoDB" id="10590705at2759"/>
<keyword evidence="2" id="KW-1185">Reference proteome</keyword>
<sequence>MLDTDTIDGDLTDIPEDVAYMPKWSIETLAAPRPKHHDRLVAAQGPRHGGALHAAHGALLPIFEVAPKRRQLLKAFGNWVACRCKATCDVEWNFE</sequence>
<dbReference type="Proteomes" id="UP000054481">
    <property type="component" value="Unassembled WGS sequence"/>
</dbReference>
<evidence type="ECO:0000313" key="2">
    <source>
        <dbReference type="Proteomes" id="UP000054481"/>
    </source>
</evidence>
<protein>
    <submittedName>
        <fullName evidence="1">Uncharacterized protein</fullName>
    </submittedName>
</protein>
<organism evidence="1 2">
    <name type="scientific">Hirsutella minnesotensis 3608</name>
    <dbReference type="NCBI Taxonomy" id="1043627"/>
    <lineage>
        <taxon>Eukaryota</taxon>
        <taxon>Fungi</taxon>
        <taxon>Dikarya</taxon>
        <taxon>Ascomycota</taxon>
        <taxon>Pezizomycotina</taxon>
        <taxon>Sordariomycetes</taxon>
        <taxon>Hypocreomycetidae</taxon>
        <taxon>Hypocreales</taxon>
        <taxon>Ophiocordycipitaceae</taxon>
        <taxon>Hirsutella</taxon>
    </lineage>
</organism>
<proteinExistence type="predicted"/>
<accession>A0A0F8A076</accession>
<evidence type="ECO:0000313" key="1">
    <source>
        <dbReference type="EMBL" id="KJZ75127.1"/>
    </source>
</evidence>
<reference evidence="1 2" key="1">
    <citation type="journal article" date="2014" name="Genome Biol. Evol.">
        <title>Comparative genomics and transcriptomics analyses reveal divergent lifestyle features of nematode endoparasitic fungus Hirsutella minnesotensis.</title>
        <authorList>
            <person name="Lai Y."/>
            <person name="Liu K."/>
            <person name="Zhang X."/>
            <person name="Zhang X."/>
            <person name="Li K."/>
            <person name="Wang N."/>
            <person name="Shu C."/>
            <person name="Wu Y."/>
            <person name="Wang C."/>
            <person name="Bushley K.E."/>
            <person name="Xiang M."/>
            <person name="Liu X."/>
        </authorList>
    </citation>
    <scope>NUCLEOTIDE SEQUENCE [LARGE SCALE GENOMIC DNA]</scope>
    <source>
        <strain evidence="1 2">3608</strain>
    </source>
</reference>
<dbReference type="EMBL" id="KQ030520">
    <property type="protein sequence ID" value="KJZ75127.1"/>
    <property type="molecule type" value="Genomic_DNA"/>
</dbReference>
<gene>
    <name evidence="1" type="ORF">HIM_05613</name>
</gene>
<dbReference type="AlphaFoldDB" id="A0A0F8A076"/>